<comment type="caution">
    <text evidence="14">The sequence shown here is derived from an EMBL/GenBank/DDBJ whole genome shotgun (WGS) entry which is preliminary data.</text>
</comment>
<protein>
    <recommendedName>
        <fullName evidence="3 12">Dihydrolipoyl dehydrogenase</fullName>
        <ecNumber evidence="3 12">1.8.1.4</ecNumber>
    </recommendedName>
</protein>
<dbReference type="FunFam" id="3.30.390.30:FF:000001">
    <property type="entry name" value="Dihydrolipoyl dehydrogenase"/>
    <property type="match status" value="1"/>
</dbReference>
<dbReference type="InterPro" id="IPR004099">
    <property type="entry name" value="Pyr_nucl-diS_OxRdtase_dimer"/>
</dbReference>
<keyword evidence="10 12" id="KW-0676">Redox-active center</keyword>
<dbReference type="InterPro" id="IPR006258">
    <property type="entry name" value="Lipoamide_DH"/>
</dbReference>
<dbReference type="SUPFAM" id="SSF55424">
    <property type="entry name" value="FAD/NAD-linked reductases, dimerisation (C-terminal) domain"/>
    <property type="match status" value="1"/>
</dbReference>
<dbReference type="GO" id="GO:0004148">
    <property type="term" value="F:dihydrolipoyl dehydrogenase (NADH) activity"/>
    <property type="evidence" value="ECO:0007669"/>
    <property type="project" value="UniProtKB-EC"/>
</dbReference>
<dbReference type="GO" id="GO:0050660">
    <property type="term" value="F:flavin adenine dinucleotide binding"/>
    <property type="evidence" value="ECO:0007669"/>
    <property type="project" value="InterPro"/>
</dbReference>
<dbReference type="PRINTS" id="PR00411">
    <property type="entry name" value="PNDRDTASEI"/>
</dbReference>
<dbReference type="InterPro" id="IPR003016">
    <property type="entry name" value="2-oxoA_DH_lipoyl-BS"/>
</dbReference>
<proteinExistence type="inferred from homology"/>
<dbReference type="PANTHER" id="PTHR22912:SF160">
    <property type="entry name" value="DIHYDROLIPOYL DEHYDROGENASE"/>
    <property type="match status" value="1"/>
</dbReference>
<sequence length="707" mass="73217">MSMVEIKVPDIGDFKEVEIIELLVKPGDRIAKDQSLITVESDKASMEIPSSEAGVVKELKVKLGDKVSEGSLLLMLETEGAGQAAAPAATAAPAAAPSAASAPAAAPAAPAAAPAASGPVGIVEVKVPDIGDFKEVEIIELLVKPGDTIRRDQSLITVESDKASMEIPSNVDGVVKELKVKLGDKVSEGSLLLLAEAAGAAAAAPAAAPAASAPAAAAPAAAPAQAPTAASFAGKADIECDTLVLGAGPGGYTAAFRAADLGQKVVLVERYASLGGVCLNVGCIPSKALLHAAKVITEAEEMSHFGVKMGQAEVDIDALRGWKESVVKKLTGGLSGLARARKVQVVTGKGEFSSPNTLSVQTAEGAKTIAFKNAIIAAGSSVARIPGFPYDDPRLVDSTGALELRQIPKRMLVIGGGIIGLEMACVYDALGAKVTVVEFLDGLIPAADRDVVKPLQKRIEKRYEGIWLKTKVTKLEAKPEGLLATFEGENAPAEPQLYDMVLLAVGRRPNGKDIGADKAGVIVSERGFIAVDKQQRTNVPHIYAIGDICGDPMLAHKATNEAKVAAEVISGHKVAFDAMTIPSVAYTDPEVAWMGVTEAEAKAKGIPFEKANFPWAASGRALAMGRDDGMTKLLWDPQSKRIIGAGIVGVNAGELLAEMVLAMEMGADLEDIALTVHAHPTLSETPMFAAEMGLGSITDLYIPPKKK</sequence>
<dbReference type="InterPro" id="IPR016156">
    <property type="entry name" value="FAD/NAD-linked_Rdtase_dimer_sf"/>
</dbReference>
<dbReference type="PRINTS" id="PR00368">
    <property type="entry name" value="FADPNR"/>
</dbReference>
<dbReference type="InterPro" id="IPR036188">
    <property type="entry name" value="FAD/NAD-bd_sf"/>
</dbReference>
<dbReference type="FunFam" id="2.40.50.100:FF:000009">
    <property type="entry name" value="Acetyltransferase component of pyruvate dehydrogenase complex"/>
    <property type="match status" value="2"/>
</dbReference>
<dbReference type="PROSITE" id="PS00076">
    <property type="entry name" value="PYRIDINE_REDOX_1"/>
    <property type="match status" value="1"/>
</dbReference>
<dbReference type="AlphaFoldDB" id="A0A934T339"/>
<evidence type="ECO:0000256" key="6">
    <source>
        <dbReference type="ARBA" id="ARBA00022827"/>
    </source>
</evidence>
<keyword evidence="15" id="KW-1185">Reference proteome</keyword>
<dbReference type="NCBIfam" id="TIGR01350">
    <property type="entry name" value="lipoamide_DH"/>
    <property type="match status" value="1"/>
</dbReference>
<evidence type="ECO:0000256" key="1">
    <source>
        <dbReference type="ARBA" id="ARBA00001938"/>
    </source>
</evidence>
<dbReference type="PROSITE" id="PS50968">
    <property type="entry name" value="BIOTINYL_LIPOYL"/>
    <property type="match status" value="2"/>
</dbReference>
<keyword evidence="9" id="KW-1015">Disulfide bond</keyword>
<evidence type="ECO:0000256" key="5">
    <source>
        <dbReference type="ARBA" id="ARBA00022823"/>
    </source>
</evidence>
<keyword evidence="5" id="KW-0450">Lipoyl</keyword>
<dbReference type="InterPro" id="IPR011053">
    <property type="entry name" value="Single_hybrid_motif"/>
</dbReference>
<comment type="similarity">
    <text evidence="2 12">Belongs to the class-I pyridine nucleotide-disulfide oxidoreductase family.</text>
</comment>
<dbReference type="InterPro" id="IPR023753">
    <property type="entry name" value="FAD/NAD-binding_dom"/>
</dbReference>
<dbReference type="Proteomes" id="UP000622890">
    <property type="component" value="Unassembled WGS sequence"/>
</dbReference>
<feature type="domain" description="Lipoyl-binding" evidence="13">
    <location>
        <begin position="3"/>
        <end position="77"/>
    </location>
</feature>
<keyword evidence="7 12" id="KW-0560">Oxidoreductase</keyword>
<keyword evidence="8 12" id="KW-0520">NAD</keyword>
<evidence type="ECO:0000256" key="3">
    <source>
        <dbReference type="ARBA" id="ARBA00012608"/>
    </source>
</evidence>
<evidence type="ECO:0000256" key="9">
    <source>
        <dbReference type="ARBA" id="ARBA00023157"/>
    </source>
</evidence>
<comment type="cofactor">
    <cofactor evidence="12">
        <name>FAD</name>
        <dbReference type="ChEBI" id="CHEBI:57692"/>
    </cofactor>
    <text evidence="12">Binds 1 FAD per subunit.</text>
</comment>
<dbReference type="PANTHER" id="PTHR22912">
    <property type="entry name" value="DISULFIDE OXIDOREDUCTASE"/>
    <property type="match status" value="1"/>
</dbReference>
<dbReference type="GO" id="GO:0006103">
    <property type="term" value="P:2-oxoglutarate metabolic process"/>
    <property type="evidence" value="ECO:0007669"/>
    <property type="project" value="TreeGrafter"/>
</dbReference>
<dbReference type="Gene3D" id="3.50.50.60">
    <property type="entry name" value="FAD/NAD(P)-binding domain"/>
    <property type="match status" value="2"/>
</dbReference>
<evidence type="ECO:0000256" key="12">
    <source>
        <dbReference type="RuleBase" id="RU003692"/>
    </source>
</evidence>
<evidence type="ECO:0000313" key="15">
    <source>
        <dbReference type="Proteomes" id="UP000622890"/>
    </source>
</evidence>
<dbReference type="EMBL" id="JAEPBG010000012">
    <property type="protein sequence ID" value="MBK4737408.1"/>
    <property type="molecule type" value="Genomic_DNA"/>
</dbReference>
<organism evidence="14 15">
    <name type="scientific">Noviherbaspirillum pedocola</name>
    <dbReference type="NCBI Taxonomy" id="2801341"/>
    <lineage>
        <taxon>Bacteria</taxon>
        <taxon>Pseudomonadati</taxon>
        <taxon>Pseudomonadota</taxon>
        <taxon>Betaproteobacteria</taxon>
        <taxon>Burkholderiales</taxon>
        <taxon>Oxalobacteraceae</taxon>
        <taxon>Noviherbaspirillum</taxon>
    </lineage>
</organism>
<evidence type="ECO:0000256" key="11">
    <source>
        <dbReference type="ARBA" id="ARBA00049187"/>
    </source>
</evidence>
<dbReference type="InterPro" id="IPR012999">
    <property type="entry name" value="Pyr_OxRdtase_I_AS"/>
</dbReference>
<feature type="domain" description="Lipoyl-binding" evidence="13">
    <location>
        <begin position="122"/>
        <end position="196"/>
    </location>
</feature>
<dbReference type="Pfam" id="PF02852">
    <property type="entry name" value="Pyr_redox_dim"/>
    <property type="match status" value="1"/>
</dbReference>
<dbReference type="InterPro" id="IPR050151">
    <property type="entry name" value="Class-I_Pyr_Nuc-Dis_Oxidored"/>
</dbReference>
<name>A0A934T339_9BURK</name>
<evidence type="ECO:0000256" key="10">
    <source>
        <dbReference type="ARBA" id="ARBA00023284"/>
    </source>
</evidence>
<dbReference type="Gene3D" id="2.40.50.100">
    <property type="match status" value="2"/>
</dbReference>
<dbReference type="CDD" id="cd06849">
    <property type="entry name" value="lipoyl_domain"/>
    <property type="match status" value="2"/>
</dbReference>
<evidence type="ECO:0000256" key="4">
    <source>
        <dbReference type="ARBA" id="ARBA00022630"/>
    </source>
</evidence>
<dbReference type="SUPFAM" id="SSF51905">
    <property type="entry name" value="FAD/NAD(P)-binding domain"/>
    <property type="match status" value="1"/>
</dbReference>
<evidence type="ECO:0000256" key="7">
    <source>
        <dbReference type="ARBA" id="ARBA00023002"/>
    </source>
</evidence>
<evidence type="ECO:0000256" key="8">
    <source>
        <dbReference type="ARBA" id="ARBA00023027"/>
    </source>
</evidence>
<dbReference type="PROSITE" id="PS00189">
    <property type="entry name" value="LIPOYL"/>
    <property type="match status" value="2"/>
</dbReference>
<dbReference type="InterPro" id="IPR000089">
    <property type="entry name" value="Biotin_lipoyl"/>
</dbReference>
<dbReference type="Gene3D" id="3.30.390.30">
    <property type="match status" value="1"/>
</dbReference>
<dbReference type="Pfam" id="PF07992">
    <property type="entry name" value="Pyr_redox_2"/>
    <property type="match status" value="1"/>
</dbReference>
<evidence type="ECO:0000313" key="14">
    <source>
        <dbReference type="EMBL" id="MBK4737408.1"/>
    </source>
</evidence>
<gene>
    <name evidence="14" type="primary">lpdA</name>
    <name evidence="14" type="ORF">JJB74_22545</name>
</gene>
<keyword evidence="4 12" id="KW-0285">Flavoprotein</keyword>
<evidence type="ECO:0000256" key="2">
    <source>
        <dbReference type="ARBA" id="ARBA00007532"/>
    </source>
</evidence>
<comment type="miscellaneous">
    <text evidence="12">The active site is a redox-active disulfide bond.</text>
</comment>
<evidence type="ECO:0000259" key="13">
    <source>
        <dbReference type="PROSITE" id="PS50968"/>
    </source>
</evidence>
<comment type="cofactor">
    <cofactor evidence="1">
        <name>(R)-lipoate</name>
        <dbReference type="ChEBI" id="CHEBI:83088"/>
    </cofactor>
</comment>
<dbReference type="EC" id="1.8.1.4" evidence="3 12"/>
<comment type="catalytic activity">
    <reaction evidence="11 12">
        <text>N(6)-[(R)-dihydrolipoyl]-L-lysyl-[protein] + NAD(+) = N(6)-[(R)-lipoyl]-L-lysyl-[protein] + NADH + H(+)</text>
        <dbReference type="Rhea" id="RHEA:15045"/>
        <dbReference type="Rhea" id="RHEA-COMP:10474"/>
        <dbReference type="Rhea" id="RHEA-COMP:10475"/>
        <dbReference type="ChEBI" id="CHEBI:15378"/>
        <dbReference type="ChEBI" id="CHEBI:57540"/>
        <dbReference type="ChEBI" id="CHEBI:57945"/>
        <dbReference type="ChEBI" id="CHEBI:83099"/>
        <dbReference type="ChEBI" id="CHEBI:83100"/>
        <dbReference type="EC" id="1.8.1.4"/>
    </reaction>
</comment>
<accession>A0A934T339</accession>
<keyword evidence="6 12" id="KW-0274">FAD</keyword>
<dbReference type="SUPFAM" id="SSF51230">
    <property type="entry name" value="Single hybrid motif"/>
    <property type="match status" value="2"/>
</dbReference>
<dbReference type="Pfam" id="PF00364">
    <property type="entry name" value="Biotin_lipoyl"/>
    <property type="match status" value="2"/>
</dbReference>
<dbReference type="RefSeq" id="WP_200595684.1">
    <property type="nucleotide sequence ID" value="NZ_JAEPBG010000012.1"/>
</dbReference>
<reference evidence="14" key="1">
    <citation type="submission" date="2021-01" db="EMBL/GenBank/DDBJ databases">
        <title>Genome sequence of strain Noviherbaspirillum sp. DKR-6.</title>
        <authorList>
            <person name="Chaudhary D.K."/>
        </authorList>
    </citation>
    <scope>NUCLEOTIDE SEQUENCE</scope>
    <source>
        <strain evidence="14">DKR-6</strain>
    </source>
</reference>